<keyword evidence="3" id="KW-1003">Cell membrane</keyword>
<name>A0A6S5TQB5_PSEPU</name>
<evidence type="ECO:0000313" key="9">
    <source>
        <dbReference type="EMBL" id="BBT41647.1"/>
    </source>
</evidence>
<dbReference type="PIRSF" id="PIRSF006102">
    <property type="entry name" value="NQR_DE"/>
    <property type="match status" value="1"/>
</dbReference>
<feature type="transmembrane region" description="Helical" evidence="8">
    <location>
        <begin position="26"/>
        <end position="43"/>
    </location>
</feature>
<reference evidence="9 10" key="1">
    <citation type="submission" date="2019-12" db="EMBL/GenBank/DDBJ databases">
        <title>complete genome sequences of Pseudomonas putida str. WP8-W18-CRE-01 isolated from wastewater treatment plant effluent.</title>
        <authorList>
            <person name="Sekizuka T."/>
            <person name="Itokawa K."/>
            <person name="Yatsu K."/>
            <person name="Inamine Y."/>
            <person name="Kuroda M."/>
        </authorList>
    </citation>
    <scope>NUCLEOTIDE SEQUENCE [LARGE SCALE GENOMIC DNA]</scope>
    <source>
        <strain evidence="9 10">WP8-W18-CRE-01</strain>
    </source>
</reference>
<evidence type="ECO:0000256" key="7">
    <source>
        <dbReference type="ARBA" id="ARBA00023136"/>
    </source>
</evidence>
<feature type="transmembrane region" description="Helical" evidence="8">
    <location>
        <begin position="111"/>
        <end position="132"/>
    </location>
</feature>
<dbReference type="EMBL" id="AP022227">
    <property type="protein sequence ID" value="BBT41647.1"/>
    <property type="molecule type" value="Genomic_DNA"/>
</dbReference>
<keyword evidence="3" id="KW-0997">Cell inner membrane</keyword>
<evidence type="ECO:0000256" key="6">
    <source>
        <dbReference type="ARBA" id="ARBA00022989"/>
    </source>
</evidence>
<evidence type="ECO:0000313" key="10">
    <source>
        <dbReference type="Proteomes" id="UP000515680"/>
    </source>
</evidence>
<keyword evidence="2" id="KW-0813">Transport</keyword>
<keyword evidence="6 8" id="KW-1133">Transmembrane helix</keyword>
<accession>A0A6S5TQB5</accession>
<evidence type="ECO:0000256" key="8">
    <source>
        <dbReference type="SAM" id="Phobius"/>
    </source>
</evidence>
<evidence type="ECO:0000256" key="5">
    <source>
        <dbReference type="ARBA" id="ARBA00022967"/>
    </source>
</evidence>
<evidence type="ECO:0000256" key="3">
    <source>
        <dbReference type="ARBA" id="ARBA00022519"/>
    </source>
</evidence>
<evidence type="ECO:0000256" key="4">
    <source>
        <dbReference type="ARBA" id="ARBA00022692"/>
    </source>
</evidence>
<dbReference type="InterPro" id="IPR003667">
    <property type="entry name" value="NqrDE/RnfAE"/>
</dbReference>
<dbReference type="Proteomes" id="UP000515680">
    <property type="component" value="Chromosome"/>
</dbReference>
<protein>
    <recommendedName>
        <fullName evidence="11">NADH:quinone oxidoreductase</fullName>
    </recommendedName>
</protein>
<dbReference type="AlphaFoldDB" id="A0A6S5TQB5"/>
<dbReference type="GO" id="GO:0012505">
    <property type="term" value="C:endomembrane system"/>
    <property type="evidence" value="ECO:0007669"/>
    <property type="project" value="UniProtKB-SubCell"/>
</dbReference>
<dbReference type="GO" id="GO:0016020">
    <property type="term" value="C:membrane"/>
    <property type="evidence" value="ECO:0007669"/>
    <property type="project" value="InterPro"/>
</dbReference>
<evidence type="ECO:0008006" key="11">
    <source>
        <dbReference type="Google" id="ProtNLM"/>
    </source>
</evidence>
<evidence type="ECO:0000256" key="2">
    <source>
        <dbReference type="ARBA" id="ARBA00022448"/>
    </source>
</evidence>
<organism evidence="9 10">
    <name type="scientific">Pseudomonas putida</name>
    <name type="common">Arthrobacter siderocapsulatus</name>
    <dbReference type="NCBI Taxonomy" id="303"/>
    <lineage>
        <taxon>Bacteria</taxon>
        <taxon>Pseudomonadati</taxon>
        <taxon>Pseudomonadota</taxon>
        <taxon>Gammaproteobacteria</taxon>
        <taxon>Pseudomonadales</taxon>
        <taxon>Pseudomonadaceae</taxon>
        <taxon>Pseudomonas</taxon>
    </lineage>
</organism>
<evidence type="ECO:0000256" key="1">
    <source>
        <dbReference type="ARBA" id="ARBA00004127"/>
    </source>
</evidence>
<proteinExistence type="predicted"/>
<comment type="subcellular location">
    <subcellularLocation>
        <location evidence="1">Endomembrane system</location>
        <topology evidence="1">Multi-pass membrane protein</topology>
    </subcellularLocation>
</comment>
<keyword evidence="7 8" id="KW-0472">Membrane</keyword>
<dbReference type="RefSeq" id="WP_090345039.1">
    <property type="nucleotide sequence ID" value="NZ_AP022227.1"/>
</dbReference>
<sequence length="174" mass="18234">MNRFGLLGVSVVTLVGATSTLAQGIMIGLCAAGMIITHQILMLPLRKTLTGLPRLLASLLLLAGLASCLQLSLNAWALPLALALGHYPVLLSVQSLAVDYLLPTTGRWRYLAVHVSALSMLCVLLGACRQWLATGPGLHLAGLVPGGLMLLGLLLALYNRLHPGAAPSRCQGSR</sequence>
<keyword evidence="5" id="KW-1278">Translocase</keyword>
<keyword evidence="4 8" id="KW-0812">Transmembrane</keyword>
<gene>
    <name evidence="9" type="ORF">WP8W18C01_39880</name>
</gene>
<feature type="transmembrane region" description="Helical" evidence="8">
    <location>
        <begin position="55"/>
        <end position="78"/>
    </location>
</feature>
<feature type="transmembrane region" description="Helical" evidence="8">
    <location>
        <begin position="138"/>
        <end position="158"/>
    </location>
</feature>
<feature type="transmembrane region" description="Helical" evidence="8">
    <location>
        <begin position="84"/>
        <end position="102"/>
    </location>
</feature>